<evidence type="ECO:0000313" key="2">
    <source>
        <dbReference type="EMBL" id="KAK0607738.1"/>
    </source>
</evidence>
<dbReference type="Proteomes" id="UP001168877">
    <property type="component" value="Unassembled WGS sequence"/>
</dbReference>
<sequence length="202" mass="22136">MHVRPENLKCEMEAREIHVRPVNLEKDAVEGAPTIVVGEMSSLNTSLGERDKRKQDGKEKKKAPKSRSDNVIGSCDELLGGGFLNNSFKCNGEELSSWCEELEVLPIPSSEGPDRDQQIKPIHSFELGLLQVVSDGPSSGSADEPNLEQAQQFKPIHGDKRGQSSREEDLFPFSIGGSNCQVGKVASPSSQSKNRRSYNQDA</sequence>
<feature type="compositionally biased region" description="Basic and acidic residues" evidence="1">
    <location>
        <begin position="48"/>
        <end position="59"/>
    </location>
</feature>
<reference evidence="2" key="1">
    <citation type="journal article" date="2022" name="Plant J.">
        <title>Strategies of tolerance reflected in two North American maple genomes.</title>
        <authorList>
            <person name="McEvoy S.L."/>
            <person name="Sezen U.U."/>
            <person name="Trouern-Trend A."/>
            <person name="McMahon S.M."/>
            <person name="Schaberg P.G."/>
            <person name="Yang J."/>
            <person name="Wegrzyn J.L."/>
            <person name="Swenson N.G."/>
        </authorList>
    </citation>
    <scope>NUCLEOTIDE SEQUENCE</scope>
    <source>
        <strain evidence="2">NS2018</strain>
    </source>
</reference>
<name>A0AA39W8N6_ACESA</name>
<protein>
    <submittedName>
        <fullName evidence="2">Uncharacterized protein</fullName>
    </submittedName>
</protein>
<accession>A0AA39W8N6</accession>
<organism evidence="2 3">
    <name type="scientific">Acer saccharum</name>
    <name type="common">Sugar maple</name>
    <dbReference type="NCBI Taxonomy" id="4024"/>
    <lineage>
        <taxon>Eukaryota</taxon>
        <taxon>Viridiplantae</taxon>
        <taxon>Streptophyta</taxon>
        <taxon>Embryophyta</taxon>
        <taxon>Tracheophyta</taxon>
        <taxon>Spermatophyta</taxon>
        <taxon>Magnoliopsida</taxon>
        <taxon>eudicotyledons</taxon>
        <taxon>Gunneridae</taxon>
        <taxon>Pentapetalae</taxon>
        <taxon>rosids</taxon>
        <taxon>malvids</taxon>
        <taxon>Sapindales</taxon>
        <taxon>Sapindaceae</taxon>
        <taxon>Hippocastanoideae</taxon>
        <taxon>Acereae</taxon>
        <taxon>Acer</taxon>
    </lineage>
</organism>
<proteinExistence type="predicted"/>
<gene>
    <name evidence="2" type="ORF">LWI29_019544</name>
</gene>
<reference evidence="2" key="2">
    <citation type="submission" date="2023-06" db="EMBL/GenBank/DDBJ databases">
        <authorList>
            <person name="Swenson N.G."/>
            <person name="Wegrzyn J.L."/>
            <person name="Mcevoy S.L."/>
        </authorList>
    </citation>
    <scope>NUCLEOTIDE SEQUENCE</scope>
    <source>
        <strain evidence="2">NS2018</strain>
        <tissue evidence="2">Leaf</tissue>
    </source>
</reference>
<evidence type="ECO:0000313" key="3">
    <source>
        <dbReference type="Proteomes" id="UP001168877"/>
    </source>
</evidence>
<feature type="region of interest" description="Disordered" evidence="1">
    <location>
        <begin position="35"/>
        <end position="71"/>
    </location>
</feature>
<comment type="caution">
    <text evidence="2">The sequence shown here is derived from an EMBL/GenBank/DDBJ whole genome shotgun (WGS) entry which is preliminary data.</text>
</comment>
<keyword evidence="3" id="KW-1185">Reference proteome</keyword>
<feature type="compositionally biased region" description="Polar residues" evidence="1">
    <location>
        <begin position="176"/>
        <end position="202"/>
    </location>
</feature>
<dbReference type="AlphaFoldDB" id="A0AA39W8N6"/>
<evidence type="ECO:0000256" key="1">
    <source>
        <dbReference type="SAM" id="MobiDB-lite"/>
    </source>
</evidence>
<feature type="region of interest" description="Disordered" evidence="1">
    <location>
        <begin position="133"/>
        <end position="202"/>
    </location>
</feature>
<feature type="compositionally biased region" description="Basic and acidic residues" evidence="1">
    <location>
        <begin position="156"/>
        <end position="169"/>
    </location>
</feature>
<dbReference type="EMBL" id="JAUESC010000001">
    <property type="protein sequence ID" value="KAK0607738.1"/>
    <property type="molecule type" value="Genomic_DNA"/>
</dbReference>